<organism evidence="1 2">
    <name type="scientific">Chelonia mydas</name>
    <name type="common">Green sea-turtle</name>
    <name type="synonym">Chelonia agassizi</name>
    <dbReference type="NCBI Taxonomy" id="8469"/>
    <lineage>
        <taxon>Eukaryota</taxon>
        <taxon>Metazoa</taxon>
        <taxon>Chordata</taxon>
        <taxon>Craniata</taxon>
        <taxon>Vertebrata</taxon>
        <taxon>Euteleostomi</taxon>
        <taxon>Archelosauria</taxon>
        <taxon>Testudinata</taxon>
        <taxon>Testudines</taxon>
        <taxon>Cryptodira</taxon>
        <taxon>Durocryptodira</taxon>
        <taxon>Americhelydia</taxon>
        <taxon>Chelonioidea</taxon>
        <taxon>Cheloniidae</taxon>
        <taxon>Chelonia</taxon>
    </lineage>
</organism>
<reference evidence="2" key="1">
    <citation type="journal article" date="2013" name="Nat. Genet.">
        <title>The draft genomes of soft-shell turtle and green sea turtle yield insights into the development and evolution of the turtle-specific body plan.</title>
        <authorList>
            <person name="Wang Z."/>
            <person name="Pascual-Anaya J."/>
            <person name="Zadissa A."/>
            <person name="Li W."/>
            <person name="Niimura Y."/>
            <person name="Huang Z."/>
            <person name="Li C."/>
            <person name="White S."/>
            <person name="Xiong Z."/>
            <person name="Fang D."/>
            <person name="Wang B."/>
            <person name="Ming Y."/>
            <person name="Chen Y."/>
            <person name="Zheng Y."/>
            <person name="Kuraku S."/>
            <person name="Pignatelli M."/>
            <person name="Herrero J."/>
            <person name="Beal K."/>
            <person name="Nozawa M."/>
            <person name="Li Q."/>
            <person name="Wang J."/>
            <person name="Zhang H."/>
            <person name="Yu L."/>
            <person name="Shigenobu S."/>
            <person name="Wang J."/>
            <person name="Liu J."/>
            <person name="Flicek P."/>
            <person name="Searle S."/>
            <person name="Wang J."/>
            <person name="Kuratani S."/>
            <person name="Yin Y."/>
            <person name="Aken B."/>
            <person name="Zhang G."/>
            <person name="Irie N."/>
        </authorList>
    </citation>
    <scope>NUCLEOTIDE SEQUENCE [LARGE SCALE GENOMIC DNA]</scope>
</reference>
<evidence type="ECO:0000313" key="1">
    <source>
        <dbReference type="EMBL" id="EMP41743.1"/>
    </source>
</evidence>
<dbReference type="AlphaFoldDB" id="M7CAN8"/>
<keyword evidence="2" id="KW-1185">Reference proteome</keyword>
<proteinExistence type="predicted"/>
<sequence>MDEFIVEDISLLRVTWEAREGLLQQCGFHPGPYATLVPAPLTTQWRRYVTLTGTRSTVALLRNLHKRIAQLPYETFDEITVADYCDVREHINALFRIQACTQPQAFFLQPSSPQQPAPNNSLLKIKATYWVPLLLFVLPQAPSAVTGYLRPGLKTAPGCMHLGMLGHPLALGPPPPQHPCSRFTPPGSLHSGLARLLKCPW</sequence>
<protein>
    <submittedName>
        <fullName evidence="1">Uncharacterized protein</fullName>
    </submittedName>
</protein>
<dbReference type="Proteomes" id="UP000031443">
    <property type="component" value="Unassembled WGS sequence"/>
</dbReference>
<name>M7CAN8_CHEMY</name>
<dbReference type="EMBL" id="KB484853">
    <property type="protein sequence ID" value="EMP41743.1"/>
    <property type="molecule type" value="Genomic_DNA"/>
</dbReference>
<gene>
    <name evidence="1" type="ORF">UY3_01002</name>
</gene>
<evidence type="ECO:0000313" key="2">
    <source>
        <dbReference type="Proteomes" id="UP000031443"/>
    </source>
</evidence>
<accession>M7CAN8</accession>